<feature type="transmembrane region" description="Helical" evidence="1">
    <location>
        <begin position="32"/>
        <end position="50"/>
    </location>
</feature>
<dbReference type="EMBL" id="JAEUXJ010000003">
    <property type="protein sequence ID" value="MBL6455768.1"/>
    <property type="molecule type" value="Genomic_DNA"/>
</dbReference>
<evidence type="ECO:0000313" key="2">
    <source>
        <dbReference type="EMBL" id="MBL6455768.1"/>
    </source>
</evidence>
<name>A0ABS1V637_9PROT</name>
<keyword evidence="3" id="KW-1185">Reference proteome</keyword>
<proteinExistence type="predicted"/>
<accession>A0ABS1V637</accession>
<reference evidence="2 3" key="1">
    <citation type="submission" date="2021-01" db="EMBL/GenBank/DDBJ databases">
        <title>Belnapia mucosa sp. nov. and Belnapia arida sp. nov., isolated from the Tabernas Desert (Almeria, Spain).</title>
        <authorList>
            <person name="Molina-Menor E."/>
            <person name="Vidal-Verdu A."/>
            <person name="Calonge A."/>
            <person name="Satari L."/>
            <person name="Pereto Magraner J."/>
            <person name="Porcar Miralles M."/>
        </authorList>
    </citation>
    <scope>NUCLEOTIDE SEQUENCE [LARGE SCALE GENOMIC DNA]</scope>
    <source>
        <strain evidence="2 3">T6</strain>
    </source>
</reference>
<evidence type="ECO:0008006" key="4">
    <source>
        <dbReference type="Google" id="ProtNLM"/>
    </source>
</evidence>
<dbReference type="Proteomes" id="UP000606490">
    <property type="component" value="Unassembled WGS sequence"/>
</dbReference>
<evidence type="ECO:0000313" key="3">
    <source>
        <dbReference type="Proteomes" id="UP000606490"/>
    </source>
</evidence>
<sequence length="52" mass="5396">MGLVIRLVLALSGLLAGLLVARDAPNFGVVQAMLSLWVVLVVVGIGALIARR</sequence>
<keyword evidence="1" id="KW-1133">Transmembrane helix</keyword>
<keyword evidence="1" id="KW-0812">Transmembrane</keyword>
<keyword evidence="1" id="KW-0472">Membrane</keyword>
<dbReference type="RefSeq" id="WP_202825493.1">
    <property type="nucleotide sequence ID" value="NZ_JAEUXJ010000003.1"/>
</dbReference>
<gene>
    <name evidence="2" type="ORF">JMJ55_10565</name>
</gene>
<protein>
    <recommendedName>
        <fullName evidence="4">NADH dehydrogenase subunit 6</fullName>
    </recommendedName>
</protein>
<evidence type="ECO:0000256" key="1">
    <source>
        <dbReference type="SAM" id="Phobius"/>
    </source>
</evidence>
<organism evidence="2 3">
    <name type="scientific">Belnapia mucosa</name>
    <dbReference type="NCBI Taxonomy" id="2804532"/>
    <lineage>
        <taxon>Bacteria</taxon>
        <taxon>Pseudomonadati</taxon>
        <taxon>Pseudomonadota</taxon>
        <taxon>Alphaproteobacteria</taxon>
        <taxon>Acetobacterales</taxon>
        <taxon>Roseomonadaceae</taxon>
        <taxon>Belnapia</taxon>
    </lineage>
</organism>
<comment type="caution">
    <text evidence="2">The sequence shown here is derived from an EMBL/GenBank/DDBJ whole genome shotgun (WGS) entry which is preliminary data.</text>
</comment>